<dbReference type="AlphaFoldDB" id="A0A1N6HIX0"/>
<keyword evidence="2 4" id="KW-0808">Transferase</keyword>
<dbReference type="PANTHER" id="PTHR11061">
    <property type="entry name" value="RNA M5U METHYLTRANSFERASE"/>
    <property type="match status" value="1"/>
</dbReference>
<organism evidence="6 7">
    <name type="scientific">Vannielia litorea</name>
    <dbReference type="NCBI Taxonomy" id="1217970"/>
    <lineage>
        <taxon>Bacteria</taxon>
        <taxon>Pseudomonadati</taxon>
        <taxon>Pseudomonadota</taxon>
        <taxon>Alphaproteobacteria</taxon>
        <taxon>Rhodobacterales</taxon>
        <taxon>Paracoccaceae</taxon>
        <taxon>Vannielia</taxon>
    </lineage>
</organism>
<dbReference type="Gene3D" id="2.40.50.1070">
    <property type="match status" value="1"/>
</dbReference>
<accession>A0A1N6HIX0</accession>
<dbReference type="InterPro" id="IPR030390">
    <property type="entry name" value="MeTrfase_TrmA_AS"/>
</dbReference>
<dbReference type="Gene3D" id="3.40.50.150">
    <property type="entry name" value="Vaccinia Virus protein VP39"/>
    <property type="match status" value="1"/>
</dbReference>
<evidence type="ECO:0000256" key="1">
    <source>
        <dbReference type="ARBA" id="ARBA00022603"/>
    </source>
</evidence>
<evidence type="ECO:0000256" key="5">
    <source>
        <dbReference type="PROSITE-ProRule" id="PRU10015"/>
    </source>
</evidence>
<protein>
    <submittedName>
        <fullName evidence="6">23S rRNA m(5)U-1939 methyltransferase</fullName>
    </submittedName>
</protein>
<dbReference type="OrthoDB" id="9804590at2"/>
<feature type="binding site" evidence="4">
    <location>
        <position position="264"/>
    </location>
    <ligand>
        <name>S-adenosyl-L-methionine</name>
        <dbReference type="ChEBI" id="CHEBI:59789"/>
    </ligand>
</feature>
<evidence type="ECO:0000313" key="6">
    <source>
        <dbReference type="EMBL" id="SIO19629.1"/>
    </source>
</evidence>
<feature type="active site" description="Nucleophile" evidence="4">
    <location>
        <position position="359"/>
    </location>
</feature>
<dbReference type="InterPro" id="IPR010280">
    <property type="entry name" value="U5_MeTrfase_fam"/>
</dbReference>
<feature type="active site" evidence="5">
    <location>
        <position position="359"/>
    </location>
</feature>
<feature type="binding site" evidence="4">
    <location>
        <position position="333"/>
    </location>
    <ligand>
        <name>S-adenosyl-L-methionine</name>
        <dbReference type="ChEBI" id="CHEBI:59789"/>
    </ligand>
</feature>
<keyword evidence="1 4" id="KW-0489">Methyltransferase</keyword>
<dbReference type="PROSITE" id="PS51687">
    <property type="entry name" value="SAM_MT_RNA_M5U"/>
    <property type="match status" value="1"/>
</dbReference>
<dbReference type="Pfam" id="PF05958">
    <property type="entry name" value="tRNA_U5-meth_tr"/>
    <property type="match status" value="1"/>
</dbReference>
<dbReference type="STRING" id="1217970.SAMN05444002_3411"/>
<evidence type="ECO:0000256" key="4">
    <source>
        <dbReference type="PROSITE-ProRule" id="PRU01024"/>
    </source>
</evidence>
<dbReference type="EMBL" id="FSRL01000001">
    <property type="protein sequence ID" value="SIO19629.1"/>
    <property type="molecule type" value="Genomic_DNA"/>
</dbReference>
<dbReference type="GO" id="GO:0070041">
    <property type="term" value="F:rRNA (uridine-C5-)-methyltransferase activity"/>
    <property type="evidence" value="ECO:0007669"/>
    <property type="project" value="TreeGrafter"/>
</dbReference>
<sequence length="402" mass="42558">MTEVVIERLNVRGEGVAEGVPPIPRVLPGEKVSVFAEKVQIGTPSEHRVSPPCRHYKACGACAMQHASDAFVAGWKSSVIAQGLAAQGLSTEIRPTLTSPPASRRRATLHGRRSKKGAMVGFMARASDLLIEVPDCQVLHPAILAALPALQALTRATATRTSGVDLAVTVSESGLDLRITNGRPAARALLAELAQLAGQQGLARLTYGDEPIATREPPVQRFGPARVVPPPGAFLQATAHGEATLLAAIQEALGPDQSLIADLFAGCGTFSLPLAARAEVEAFEGDAALTAALDAGWRSTGGTLRRTTARTRDLFRQPLLPDELARYSAVVIDPPRAGAEAQHRELAATTVPRIAAVSCNPVSFARDARILVEAGYALDWVQPVDQFRWSAHVELAAQFTRA</sequence>
<dbReference type="Proteomes" id="UP000184932">
    <property type="component" value="Unassembled WGS sequence"/>
</dbReference>
<dbReference type="GO" id="GO:0070475">
    <property type="term" value="P:rRNA base methylation"/>
    <property type="evidence" value="ECO:0007669"/>
    <property type="project" value="TreeGrafter"/>
</dbReference>
<name>A0A1N6HIX0_9RHOB</name>
<feature type="binding site" evidence="4">
    <location>
        <position position="284"/>
    </location>
    <ligand>
        <name>S-adenosyl-L-methionine</name>
        <dbReference type="ChEBI" id="CHEBI:59789"/>
    </ligand>
</feature>
<keyword evidence="7" id="KW-1185">Reference proteome</keyword>
<evidence type="ECO:0000256" key="3">
    <source>
        <dbReference type="ARBA" id="ARBA00022691"/>
    </source>
</evidence>
<feature type="binding site" evidence="4">
    <location>
        <position position="236"/>
    </location>
    <ligand>
        <name>S-adenosyl-L-methionine</name>
        <dbReference type="ChEBI" id="CHEBI:59789"/>
    </ligand>
</feature>
<dbReference type="RefSeq" id="WP_074257315.1">
    <property type="nucleotide sequence ID" value="NZ_FSRL01000001.1"/>
</dbReference>
<proteinExistence type="inferred from homology"/>
<evidence type="ECO:0000256" key="2">
    <source>
        <dbReference type="ARBA" id="ARBA00022679"/>
    </source>
</evidence>
<evidence type="ECO:0000313" key="7">
    <source>
        <dbReference type="Proteomes" id="UP000184932"/>
    </source>
</evidence>
<dbReference type="PANTHER" id="PTHR11061:SF49">
    <property type="entry name" value="23S RRNA (URACIL(1939)-C(5))-METHYLTRANSFERASE RLMD"/>
    <property type="match status" value="1"/>
</dbReference>
<dbReference type="InterPro" id="IPR029063">
    <property type="entry name" value="SAM-dependent_MTases_sf"/>
</dbReference>
<reference evidence="7" key="1">
    <citation type="submission" date="2016-11" db="EMBL/GenBank/DDBJ databases">
        <authorList>
            <person name="Varghese N."/>
            <person name="Submissions S."/>
        </authorList>
    </citation>
    <scope>NUCLEOTIDE SEQUENCE [LARGE SCALE GENOMIC DNA]</scope>
    <source>
        <strain evidence="7">DSM 29440</strain>
    </source>
</reference>
<gene>
    <name evidence="6" type="ORF">SAMN05444002_3411</name>
</gene>
<comment type="similarity">
    <text evidence="4">Belongs to the class I-like SAM-binding methyltransferase superfamily. RNA M5U methyltransferase family.</text>
</comment>
<dbReference type="PROSITE" id="PS01230">
    <property type="entry name" value="TRMA_1"/>
    <property type="match status" value="1"/>
</dbReference>
<keyword evidence="3 4" id="KW-0949">S-adenosyl-L-methionine</keyword>
<dbReference type="SUPFAM" id="SSF53335">
    <property type="entry name" value="S-adenosyl-L-methionine-dependent methyltransferases"/>
    <property type="match status" value="1"/>
</dbReference>